<dbReference type="FunFam" id="3.80.10.10:FF:000323">
    <property type="entry name" value="Leucine-rich repeat-containing protein 49 isoform 1"/>
    <property type="match status" value="1"/>
</dbReference>
<dbReference type="SUPFAM" id="SSF52075">
    <property type="entry name" value="Outer arm dynein light chain 1"/>
    <property type="match status" value="1"/>
</dbReference>
<evidence type="ECO:0000313" key="5">
    <source>
        <dbReference type="Ensembl" id="ENSACUP00000013352.1"/>
    </source>
</evidence>
<accession>A0A663MNG8</accession>
<sequence length="730" mass="83664">CCISFSSNFQVNNCGLQLFEFRINKEQSSFHNRLLQHDLEKNYSGRQGDQKVLSPLVRNKQIYLPVPSSLTELSGLELKQNTGSLSGFGETSIHTPTKSRSRQSSHGISSHASGNSEKYSCLSLSSSISFPVLQRTAEEKILSSDRLTLERQKLTVCPVIDGEDHLRLLNFQHNFITRIQNISNLQHLVFLDLYDNQIEEISGVSTLRSLRVLLLGKNRIKKISNLENLKNLDVLDLHGNQITKIENIGHLSELRVLNLARNLLTIVENLNGLDSLTELNLRHNQVSAIVRKKTLCLFIFDFFSFFEDILCLADSSSLSDITLDGNPIAQETWYKHTVLHHMMQLRQLDMKRITEEERRMASVAARKEEERKRESHKQTLLKEKKRLTICNIARQWEIQQNRIALVASLNQDKDNEPCQINGSDSYVFPEESRSLNTILSSAVQGLSVLESHLVEVEGDTLCLYGAGALECLDRNWSVQTAGIIVTVSFTFIEFDEIVQVLTKLKTKFPNSVHLKFKETNLVTLQQFNALGQMHRIEQLTVDPQGNPVVSFTLWKYYVLFRLNHFNLQKINGVKVTENDIVMAERLFGILAYVASSELPHYRMLSLFGESRRKQFHYLLEGKGKKSGIGSEESSDNRRNGGESTTRATLSYTTKDFHMEKLEEIKERKTFCQTYVENLVKEAADINMKNESLQKLWPQMFIELVRDAVIEIRNKNSYMKLCLQRITDQKQ</sequence>
<keyword evidence="3" id="KW-0175">Coiled coil</keyword>
<dbReference type="InterPro" id="IPR050576">
    <property type="entry name" value="Cilia_flagella_integrity"/>
</dbReference>
<organism evidence="5 6">
    <name type="scientific">Athene cunicularia</name>
    <name type="common">Burrowing owl</name>
    <name type="synonym">Speotyto cunicularia</name>
    <dbReference type="NCBI Taxonomy" id="194338"/>
    <lineage>
        <taxon>Eukaryota</taxon>
        <taxon>Metazoa</taxon>
        <taxon>Chordata</taxon>
        <taxon>Craniata</taxon>
        <taxon>Vertebrata</taxon>
        <taxon>Euteleostomi</taxon>
        <taxon>Archelosauria</taxon>
        <taxon>Archosauria</taxon>
        <taxon>Dinosauria</taxon>
        <taxon>Saurischia</taxon>
        <taxon>Theropoda</taxon>
        <taxon>Coelurosauria</taxon>
        <taxon>Aves</taxon>
        <taxon>Neognathae</taxon>
        <taxon>Neoaves</taxon>
        <taxon>Telluraves</taxon>
        <taxon>Strigiformes</taxon>
        <taxon>Strigidae</taxon>
        <taxon>Athene</taxon>
    </lineage>
</organism>
<evidence type="ECO:0000256" key="1">
    <source>
        <dbReference type="ARBA" id="ARBA00022614"/>
    </source>
</evidence>
<dbReference type="InterPro" id="IPR003591">
    <property type="entry name" value="Leu-rich_rpt_typical-subtyp"/>
</dbReference>
<dbReference type="SMART" id="SM00369">
    <property type="entry name" value="LRR_TYP"/>
    <property type="match status" value="4"/>
</dbReference>
<dbReference type="Proteomes" id="UP000472269">
    <property type="component" value="Unplaced"/>
</dbReference>
<dbReference type="Ensembl" id="ENSACUT00000014244.1">
    <property type="protein sequence ID" value="ENSACUP00000013352.1"/>
    <property type="gene ID" value="ENSACUG00000008996.1"/>
</dbReference>
<evidence type="ECO:0000313" key="6">
    <source>
        <dbReference type="Proteomes" id="UP000472269"/>
    </source>
</evidence>
<evidence type="ECO:0000256" key="2">
    <source>
        <dbReference type="ARBA" id="ARBA00022737"/>
    </source>
</evidence>
<proteinExistence type="predicted"/>
<keyword evidence="1" id="KW-0433">Leucine-rich repeat</keyword>
<dbReference type="PANTHER" id="PTHR45973:SF8">
    <property type="entry name" value="LEUCINE-RICH REPEAT-CONTAINING PROTEIN 49"/>
    <property type="match status" value="1"/>
</dbReference>
<feature type="region of interest" description="Disordered" evidence="4">
    <location>
        <begin position="623"/>
        <end position="646"/>
    </location>
</feature>
<dbReference type="InterPro" id="IPR001611">
    <property type="entry name" value="Leu-rich_rpt"/>
</dbReference>
<keyword evidence="6" id="KW-1185">Reference proteome</keyword>
<dbReference type="Gene3D" id="3.80.10.10">
    <property type="entry name" value="Ribonuclease Inhibitor"/>
    <property type="match status" value="2"/>
</dbReference>
<dbReference type="InterPro" id="IPR032675">
    <property type="entry name" value="LRR_dom_sf"/>
</dbReference>
<feature type="region of interest" description="Disordered" evidence="4">
    <location>
        <begin position="87"/>
        <end position="116"/>
    </location>
</feature>
<reference evidence="5" key="1">
    <citation type="submission" date="2025-08" db="UniProtKB">
        <authorList>
            <consortium name="Ensembl"/>
        </authorList>
    </citation>
    <scope>IDENTIFICATION</scope>
</reference>
<dbReference type="InterPro" id="IPR025875">
    <property type="entry name" value="Leu-rich_rpt_4"/>
</dbReference>
<dbReference type="SMART" id="SM00365">
    <property type="entry name" value="LRR_SD22"/>
    <property type="match status" value="5"/>
</dbReference>
<protein>
    <submittedName>
        <fullName evidence="5">Leucine rich repeat containing 49</fullName>
    </submittedName>
</protein>
<reference evidence="5" key="2">
    <citation type="submission" date="2025-09" db="UniProtKB">
        <authorList>
            <consortium name="Ensembl"/>
        </authorList>
    </citation>
    <scope>IDENTIFICATION</scope>
</reference>
<keyword evidence="2" id="KW-0677">Repeat</keyword>
<feature type="coiled-coil region" evidence="3">
    <location>
        <begin position="353"/>
        <end position="386"/>
    </location>
</feature>
<evidence type="ECO:0000256" key="4">
    <source>
        <dbReference type="SAM" id="MobiDB-lite"/>
    </source>
</evidence>
<evidence type="ECO:0000256" key="3">
    <source>
        <dbReference type="SAM" id="Coils"/>
    </source>
</evidence>
<dbReference type="PANTHER" id="PTHR45973">
    <property type="entry name" value="PROTEIN PHOSPHATASE 1 REGULATORY SUBUNIT SDS22-RELATED"/>
    <property type="match status" value="1"/>
</dbReference>
<dbReference type="PROSITE" id="PS51450">
    <property type="entry name" value="LRR"/>
    <property type="match status" value="5"/>
</dbReference>
<dbReference type="Pfam" id="PF12799">
    <property type="entry name" value="LRR_4"/>
    <property type="match status" value="2"/>
</dbReference>
<dbReference type="AlphaFoldDB" id="A0A663MNG8"/>
<feature type="compositionally biased region" description="Low complexity" evidence="4">
    <location>
        <begin position="104"/>
        <end position="116"/>
    </location>
</feature>
<name>A0A663MNG8_ATHCN</name>